<dbReference type="InterPro" id="IPR035901">
    <property type="entry name" value="GIY-YIG_endonuc_sf"/>
</dbReference>
<dbReference type="PANTHER" id="PTHR34477:SF1">
    <property type="entry name" value="UPF0213 PROTEIN YHBQ"/>
    <property type="match status" value="1"/>
</dbReference>
<organism evidence="3 4">
    <name type="scientific">Candidatus Roizmanbacteria bacterium RIFCSPLOWO2_01_FULL_38_12</name>
    <dbReference type="NCBI Taxonomy" id="1802061"/>
    <lineage>
        <taxon>Bacteria</taxon>
        <taxon>Candidatus Roizmaniibacteriota</taxon>
    </lineage>
</organism>
<dbReference type="Pfam" id="PF01541">
    <property type="entry name" value="GIY-YIG"/>
    <property type="match status" value="1"/>
</dbReference>
<protein>
    <recommendedName>
        <fullName evidence="2">GIY-YIG domain-containing protein</fullName>
    </recommendedName>
</protein>
<gene>
    <name evidence="3" type="ORF">A3A93_05670</name>
</gene>
<reference evidence="3 4" key="1">
    <citation type="journal article" date="2016" name="Nat. Commun.">
        <title>Thousands of microbial genomes shed light on interconnected biogeochemical processes in an aquifer system.</title>
        <authorList>
            <person name="Anantharaman K."/>
            <person name="Brown C.T."/>
            <person name="Hug L.A."/>
            <person name="Sharon I."/>
            <person name="Castelle C.J."/>
            <person name="Probst A.J."/>
            <person name="Thomas B.C."/>
            <person name="Singh A."/>
            <person name="Wilkins M.J."/>
            <person name="Karaoz U."/>
            <person name="Brodie E.L."/>
            <person name="Williams K.H."/>
            <person name="Hubbard S.S."/>
            <person name="Banfield J.F."/>
        </authorList>
    </citation>
    <scope>NUCLEOTIDE SEQUENCE [LARGE SCALE GENOMIC DNA]</scope>
</reference>
<dbReference type="PANTHER" id="PTHR34477">
    <property type="entry name" value="UPF0213 PROTEIN YHBQ"/>
    <property type="match status" value="1"/>
</dbReference>
<dbReference type="AlphaFoldDB" id="A0A1F7IXY1"/>
<proteinExistence type="inferred from homology"/>
<evidence type="ECO:0000313" key="3">
    <source>
        <dbReference type="EMBL" id="OGK48191.1"/>
    </source>
</evidence>
<accession>A0A1F7IXY1</accession>
<dbReference type="Proteomes" id="UP000177141">
    <property type="component" value="Unassembled WGS sequence"/>
</dbReference>
<evidence type="ECO:0000313" key="4">
    <source>
        <dbReference type="Proteomes" id="UP000177141"/>
    </source>
</evidence>
<evidence type="ECO:0000256" key="1">
    <source>
        <dbReference type="ARBA" id="ARBA00007435"/>
    </source>
</evidence>
<dbReference type="EMBL" id="MGAL01000019">
    <property type="protein sequence ID" value="OGK48191.1"/>
    <property type="molecule type" value="Genomic_DNA"/>
</dbReference>
<sequence length="88" mass="10856">MYYAYILYSCKYDEFYCGYTEDLRKRYTEHKNGKVKSTKNRDMSLLFYEAFRSEKDARRREQYFKTTKGKRTLKIMLKDSLTDIKEQK</sequence>
<dbReference type="PROSITE" id="PS50164">
    <property type="entry name" value="GIY_YIG"/>
    <property type="match status" value="1"/>
</dbReference>
<dbReference type="Gene3D" id="3.40.1440.10">
    <property type="entry name" value="GIY-YIG endonuclease"/>
    <property type="match status" value="1"/>
</dbReference>
<dbReference type="InterPro" id="IPR000305">
    <property type="entry name" value="GIY-YIG_endonuc"/>
</dbReference>
<comment type="caution">
    <text evidence="3">The sequence shown here is derived from an EMBL/GenBank/DDBJ whole genome shotgun (WGS) entry which is preliminary data.</text>
</comment>
<dbReference type="SUPFAM" id="SSF82771">
    <property type="entry name" value="GIY-YIG endonuclease"/>
    <property type="match status" value="1"/>
</dbReference>
<comment type="similarity">
    <text evidence="1">Belongs to the UPF0213 family.</text>
</comment>
<evidence type="ECO:0000259" key="2">
    <source>
        <dbReference type="PROSITE" id="PS50164"/>
    </source>
</evidence>
<name>A0A1F7IXY1_9BACT</name>
<dbReference type="InterPro" id="IPR050190">
    <property type="entry name" value="UPF0213_domain"/>
</dbReference>
<dbReference type="STRING" id="1802061.A3A93_05670"/>
<feature type="domain" description="GIY-YIG" evidence="2">
    <location>
        <begin position="1"/>
        <end position="76"/>
    </location>
</feature>